<evidence type="ECO:0000256" key="4">
    <source>
        <dbReference type="RuleBase" id="RU003690"/>
    </source>
</evidence>
<dbReference type="Gene3D" id="3.20.20.80">
    <property type="entry name" value="Glycosidases"/>
    <property type="match status" value="1"/>
</dbReference>
<keyword evidence="7" id="KW-1185">Reference proteome</keyword>
<dbReference type="SUPFAM" id="SSF51445">
    <property type="entry name" value="(Trans)glycosidases"/>
    <property type="match status" value="1"/>
</dbReference>
<dbReference type="PROSITE" id="PS00653">
    <property type="entry name" value="GLYCOSYL_HYDROL_F1_2"/>
    <property type="match status" value="1"/>
</dbReference>
<organism evidence="5 7">
    <name type="scientific">Adiantum capillus-veneris</name>
    <name type="common">Maidenhair fern</name>
    <dbReference type="NCBI Taxonomy" id="13818"/>
    <lineage>
        <taxon>Eukaryota</taxon>
        <taxon>Viridiplantae</taxon>
        <taxon>Streptophyta</taxon>
        <taxon>Embryophyta</taxon>
        <taxon>Tracheophyta</taxon>
        <taxon>Polypodiopsida</taxon>
        <taxon>Polypodiidae</taxon>
        <taxon>Polypodiales</taxon>
        <taxon>Pteridineae</taxon>
        <taxon>Pteridaceae</taxon>
        <taxon>Vittarioideae</taxon>
        <taxon>Adiantum</taxon>
    </lineage>
</organism>
<comment type="caution">
    <text evidence="5">The sequence shown here is derived from an EMBL/GenBank/DDBJ whole genome shotgun (WGS) entry which is preliminary data.</text>
</comment>
<gene>
    <name evidence="5" type="ORF">GOP47_0001319</name>
    <name evidence="6" type="ORF">GOP47_0002158</name>
</gene>
<dbReference type="PANTHER" id="PTHR10353:SF36">
    <property type="entry name" value="LP05116P"/>
    <property type="match status" value="1"/>
</dbReference>
<dbReference type="InterPro" id="IPR017853">
    <property type="entry name" value="GH"/>
</dbReference>
<sequence length="558" mass="63188">MGVLGLKRRVRHVHGRLCCLPLLIFASALLAFILLSPTSFPCTPKPSTTVSFSPTLPPHEAVDAAQILSRQDFPRNFIFGTASSAFQYEGAAGVDGRGPSIWDTFSRKEGNILDGANADVSCDQYHLYKEDITLMTNMGVDAYRFSISWPRLFPEGRGRLNKLGVAYYDNLINALVEAGIAPYVTLYHWDLPQALHDAYGGWLSSSVIDDFAVYADTCFKLFGDRVKHWITFNEPNIFIQMGYDLGNFAPRRCSSWIKDCNAGNSATEPYIAAHNVLLSHAAVVDIYRKQYQMKQHGSIGISISVNWYIPLRDTDEDANAVQRIFAFQLGWFLDPLTEGNYPAVMHELVGERLPSFTEEQKNNLKHSCDFIGINHYTTTYTAAINLTWDSNHTDYFRDSLTSLSSERDGTPIGPRAASEWLYIIPSGIYHVVKYVKDKYNLPIFITENGMDDADNGSLPLNHALQDLKRVQFHADYLYYLAAAIREGVDVWGYFAWSLLDNFEWVSGYTLRFGLHFVDYTTSKRYPKASARWFKDFLARNSTQSTHSKWWPLSCASSR</sequence>
<dbReference type="InterPro" id="IPR001360">
    <property type="entry name" value="Glyco_hydro_1"/>
</dbReference>
<reference evidence="5" key="1">
    <citation type="submission" date="2021-01" db="EMBL/GenBank/DDBJ databases">
        <title>Adiantum capillus-veneris genome.</title>
        <authorList>
            <person name="Fang Y."/>
            <person name="Liao Q."/>
        </authorList>
    </citation>
    <scope>NUCLEOTIDE SEQUENCE</scope>
    <source>
        <strain evidence="5">H3</strain>
        <tissue evidence="5">Leaf</tissue>
    </source>
</reference>
<keyword evidence="2" id="KW-0378">Hydrolase</keyword>
<dbReference type="EMBL" id="JABFUD020000003">
    <property type="protein sequence ID" value="KAI5081576.1"/>
    <property type="molecule type" value="Genomic_DNA"/>
</dbReference>
<name>A0A9D4V9A1_ADICA</name>
<dbReference type="Pfam" id="PF00232">
    <property type="entry name" value="Glyco_hydro_1"/>
    <property type="match status" value="1"/>
</dbReference>
<accession>A0A9D4V9A1</accession>
<dbReference type="EMBL" id="JABFUD020000003">
    <property type="protein sequence ID" value="KAI5082415.1"/>
    <property type="molecule type" value="Genomic_DNA"/>
</dbReference>
<dbReference type="AlphaFoldDB" id="A0A9D4V9A1"/>
<proteinExistence type="inferred from homology"/>
<protein>
    <recommendedName>
        <fullName evidence="8">Beta-glucosidase</fullName>
    </recommendedName>
</protein>
<evidence type="ECO:0000313" key="6">
    <source>
        <dbReference type="EMBL" id="KAI5082415.1"/>
    </source>
</evidence>
<dbReference type="FunFam" id="3.20.20.80:FF:000020">
    <property type="entry name" value="Beta-glucosidase 12"/>
    <property type="match status" value="1"/>
</dbReference>
<evidence type="ECO:0000256" key="1">
    <source>
        <dbReference type="ARBA" id="ARBA00010838"/>
    </source>
</evidence>
<dbReference type="OrthoDB" id="65569at2759"/>
<dbReference type="Proteomes" id="UP000886520">
    <property type="component" value="Chromosome 2"/>
</dbReference>
<evidence type="ECO:0000256" key="2">
    <source>
        <dbReference type="ARBA" id="ARBA00022801"/>
    </source>
</evidence>
<evidence type="ECO:0000313" key="7">
    <source>
        <dbReference type="Proteomes" id="UP000886520"/>
    </source>
</evidence>
<evidence type="ECO:0008006" key="8">
    <source>
        <dbReference type="Google" id="ProtNLM"/>
    </source>
</evidence>
<keyword evidence="3" id="KW-0326">Glycosidase</keyword>
<comment type="similarity">
    <text evidence="1 4">Belongs to the glycosyl hydrolase 1 family.</text>
</comment>
<evidence type="ECO:0000313" key="5">
    <source>
        <dbReference type="EMBL" id="KAI5081576.1"/>
    </source>
</evidence>
<dbReference type="GO" id="GO:0005975">
    <property type="term" value="P:carbohydrate metabolic process"/>
    <property type="evidence" value="ECO:0007669"/>
    <property type="project" value="InterPro"/>
</dbReference>
<evidence type="ECO:0000256" key="3">
    <source>
        <dbReference type="ARBA" id="ARBA00023295"/>
    </source>
</evidence>
<dbReference type="InterPro" id="IPR033132">
    <property type="entry name" value="GH_1_N_CS"/>
</dbReference>
<dbReference type="PANTHER" id="PTHR10353">
    <property type="entry name" value="GLYCOSYL HYDROLASE"/>
    <property type="match status" value="1"/>
</dbReference>
<dbReference type="PRINTS" id="PR00131">
    <property type="entry name" value="GLHYDRLASE1"/>
</dbReference>
<dbReference type="GO" id="GO:0008422">
    <property type="term" value="F:beta-glucosidase activity"/>
    <property type="evidence" value="ECO:0007669"/>
    <property type="project" value="TreeGrafter"/>
</dbReference>